<dbReference type="Gene3D" id="3.90.180.10">
    <property type="entry name" value="Medium-chain alcohol dehydrogenases, catalytic domain"/>
    <property type="match status" value="1"/>
</dbReference>
<dbReference type="InterPro" id="IPR020843">
    <property type="entry name" value="ER"/>
</dbReference>
<dbReference type="OrthoDB" id="48317at2759"/>
<evidence type="ECO:0000313" key="6">
    <source>
        <dbReference type="EMBL" id="PLN79353.1"/>
    </source>
</evidence>
<feature type="domain" description="Enoyl reductase (ER)" evidence="5">
    <location>
        <begin position="13"/>
        <end position="277"/>
    </location>
</feature>
<sequence>MPPTQKALIVTPSHTATLTTTHPIPTLRDGYILVKTASIALNPTDWKHVTALAPPGVLVGCDYAGTVSALSPTAASTTNLKPGDRICGFAHGCNAQQPEDGAFAEYIVVPVSTQTRIPDSLSFQEAATLGVGVTTVGQALYQSLKMVLPEVNPQVVAEREPVLIYGASTATGALAVQFARLSGYRVIATCSPRHFEKVRALGADEVFDSRDESAAEKIREITGDKMRLCMDCVSIESSAAYCDKALSSQGGEYSALCPVRVDRANVNSRLTMGYTAIGKELRYKHMVFEASAEDVAFSKRFWALAEGLLAEGKGGLRGVMEGLEEMRAGRVSGVKLVYNVGETE</sequence>
<reference evidence="7" key="1">
    <citation type="submission" date="2017-12" db="EMBL/GenBank/DDBJ databases">
        <authorList>
            <consortium name="DOE Joint Genome Institute"/>
            <person name="Mondo S.J."/>
            <person name="Kjaerbolling I."/>
            <person name="Vesth T.C."/>
            <person name="Frisvad J.C."/>
            <person name="Nybo J.L."/>
            <person name="Theobald S."/>
            <person name="Kuo A."/>
            <person name="Bowyer P."/>
            <person name="Matsuda Y."/>
            <person name="Lyhne E.K."/>
            <person name="Kogle M.E."/>
            <person name="Clum A."/>
            <person name="Lipzen A."/>
            <person name="Salamov A."/>
            <person name="Ngan C.Y."/>
            <person name="Daum C."/>
            <person name="Chiniquy J."/>
            <person name="Barry K."/>
            <person name="LaButti K."/>
            <person name="Haridas S."/>
            <person name="Simmons B.A."/>
            <person name="Magnuson J.K."/>
            <person name="Mortensen U.H."/>
            <person name="Larsen T.O."/>
            <person name="Grigoriev I.V."/>
            <person name="Baker S.E."/>
            <person name="Andersen M.R."/>
            <person name="Nordberg H.P."/>
            <person name="Cantor M.N."/>
            <person name="Hua S.X."/>
        </authorList>
    </citation>
    <scope>NUCLEOTIDE SEQUENCE [LARGE SCALE GENOMIC DNA]</scope>
    <source>
        <strain evidence="7">IBT 19404</strain>
    </source>
</reference>
<dbReference type="EMBL" id="KZ559561">
    <property type="protein sequence ID" value="PLN79353.1"/>
    <property type="molecule type" value="Genomic_DNA"/>
</dbReference>
<keyword evidence="4" id="KW-0560">Oxidoreductase</keyword>
<dbReference type="SMART" id="SM00829">
    <property type="entry name" value="PKS_ER"/>
    <property type="match status" value="1"/>
</dbReference>
<evidence type="ECO:0000256" key="1">
    <source>
        <dbReference type="ARBA" id="ARBA00008072"/>
    </source>
</evidence>
<dbReference type="InterPro" id="IPR036291">
    <property type="entry name" value="NAD(P)-bd_dom_sf"/>
</dbReference>
<organism evidence="6 7">
    <name type="scientific">Aspergillus taichungensis</name>
    <dbReference type="NCBI Taxonomy" id="482145"/>
    <lineage>
        <taxon>Eukaryota</taxon>
        <taxon>Fungi</taxon>
        <taxon>Dikarya</taxon>
        <taxon>Ascomycota</taxon>
        <taxon>Pezizomycotina</taxon>
        <taxon>Eurotiomycetes</taxon>
        <taxon>Eurotiomycetidae</taxon>
        <taxon>Eurotiales</taxon>
        <taxon>Aspergillaceae</taxon>
        <taxon>Aspergillus</taxon>
        <taxon>Aspergillus subgen. Circumdati</taxon>
    </lineage>
</organism>
<gene>
    <name evidence="6" type="ORF">BDW42DRAFT_186747</name>
</gene>
<evidence type="ECO:0000256" key="3">
    <source>
        <dbReference type="ARBA" id="ARBA00022857"/>
    </source>
</evidence>
<protein>
    <recommendedName>
        <fullName evidence="5">Enoyl reductase (ER) domain-containing protein</fullName>
    </recommendedName>
</protein>
<dbReference type="Proteomes" id="UP000235023">
    <property type="component" value="Unassembled WGS sequence"/>
</dbReference>
<dbReference type="InterPro" id="IPR047122">
    <property type="entry name" value="Trans-enoyl_RdTase-like"/>
</dbReference>
<dbReference type="Gene3D" id="3.40.50.720">
    <property type="entry name" value="NAD(P)-binding Rossmann-like Domain"/>
    <property type="match status" value="1"/>
</dbReference>
<dbReference type="AlphaFoldDB" id="A0A2J5HQF4"/>
<dbReference type="Pfam" id="PF08240">
    <property type="entry name" value="ADH_N"/>
    <property type="match status" value="1"/>
</dbReference>
<keyword evidence="7" id="KW-1185">Reference proteome</keyword>
<evidence type="ECO:0000259" key="5">
    <source>
        <dbReference type="SMART" id="SM00829"/>
    </source>
</evidence>
<dbReference type="InterPro" id="IPR013149">
    <property type="entry name" value="ADH-like_C"/>
</dbReference>
<dbReference type="GO" id="GO:0016651">
    <property type="term" value="F:oxidoreductase activity, acting on NAD(P)H"/>
    <property type="evidence" value="ECO:0007669"/>
    <property type="project" value="InterPro"/>
</dbReference>
<dbReference type="Pfam" id="PF00107">
    <property type="entry name" value="ADH_zinc_N"/>
    <property type="match status" value="1"/>
</dbReference>
<keyword evidence="3" id="KW-0521">NADP</keyword>
<dbReference type="SUPFAM" id="SSF50129">
    <property type="entry name" value="GroES-like"/>
    <property type="match status" value="1"/>
</dbReference>
<accession>A0A2J5HQF4</accession>
<evidence type="ECO:0000313" key="7">
    <source>
        <dbReference type="Proteomes" id="UP000235023"/>
    </source>
</evidence>
<dbReference type="PANTHER" id="PTHR45348:SF2">
    <property type="entry name" value="ZINC-TYPE ALCOHOL DEHYDROGENASE-LIKE PROTEIN C2E1P3.01"/>
    <property type="match status" value="1"/>
</dbReference>
<name>A0A2J5HQF4_9EURO</name>
<dbReference type="InterPro" id="IPR013154">
    <property type="entry name" value="ADH-like_N"/>
</dbReference>
<dbReference type="CDD" id="cd08249">
    <property type="entry name" value="enoyl_reductase_like"/>
    <property type="match status" value="1"/>
</dbReference>
<comment type="similarity">
    <text evidence="1">Belongs to the zinc-containing alcohol dehydrogenase family.</text>
</comment>
<dbReference type="GO" id="GO:0000166">
    <property type="term" value="F:nucleotide binding"/>
    <property type="evidence" value="ECO:0007669"/>
    <property type="project" value="UniProtKB-KW"/>
</dbReference>
<keyword evidence="2" id="KW-0547">Nucleotide-binding</keyword>
<evidence type="ECO:0000256" key="4">
    <source>
        <dbReference type="ARBA" id="ARBA00023002"/>
    </source>
</evidence>
<dbReference type="SUPFAM" id="SSF51735">
    <property type="entry name" value="NAD(P)-binding Rossmann-fold domains"/>
    <property type="match status" value="1"/>
</dbReference>
<dbReference type="InterPro" id="IPR011032">
    <property type="entry name" value="GroES-like_sf"/>
</dbReference>
<proteinExistence type="inferred from homology"/>
<evidence type="ECO:0000256" key="2">
    <source>
        <dbReference type="ARBA" id="ARBA00022741"/>
    </source>
</evidence>
<dbReference type="PANTHER" id="PTHR45348">
    <property type="entry name" value="HYPOTHETICAL OXIDOREDUCTASE (EUROFUNG)"/>
    <property type="match status" value="1"/>
</dbReference>